<reference evidence="1 2" key="1">
    <citation type="journal article" date="2013" name="Genome Biol.">
        <title>The genome sequence of the most widely cultivated cacao type and its use to identify candidate genes regulating pod color.</title>
        <authorList>
            <person name="Motamayor J.C."/>
            <person name="Mockaitis K."/>
            <person name="Schmutz J."/>
            <person name="Haiminen N."/>
            <person name="Iii D.L."/>
            <person name="Cornejo O."/>
            <person name="Findley S.D."/>
            <person name="Zheng P."/>
            <person name="Utro F."/>
            <person name="Royaert S."/>
            <person name="Saski C."/>
            <person name="Jenkins J."/>
            <person name="Podicheti R."/>
            <person name="Zhao M."/>
            <person name="Scheffler B.E."/>
            <person name="Stack J.C."/>
            <person name="Feltus F.A."/>
            <person name="Mustiga G.M."/>
            <person name="Amores F."/>
            <person name="Phillips W."/>
            <person name="Marelli J.P."/>
            <person name="May G.D."/>
            <person name="Shapiro H."/>
            <person name="Ma J."/>
            <person name="Bustamante C.D."/>
            <person name="Schnell R.J."/>
            <person name="Main D."/>
            <person name="Gilbert D."/>
            <person name="Parida L."/>
            <person name="Kuhn D.N."/>
        </authorList>
    </citation>
    <scope>NUCLEOTIDE SEQUENCE [LARGE SCALE GENOMIC DNA]</scope>
    <source>
        <strain evidence="2">cv. Matina 1-6</strain>
    </source>
</reference>
<keyword evidence="1" id="KW-0548">Nucleotidyltransferase</keyword>
<dbReference type="HOGENOM" id="CLU_2350890_0_0_1"/>
<protein>
    <submittedName>
        <fullName evidence="1">Galactose-1-phosphate uridylyltransferase, putative</fullName>
    </submittedName>
</protein>
<dbReference type="AlphaFoldDB" id="A0A061G193"/>
<proteinExistence type="predicted"/>
<organism evidence="1 2">
    <name type="scientific">Theobroma cacao</name>
    <name type="common">Cacao</name>
    <name type="synonym">Cocoa</name>
    <dbReference type="NCBI Taxonomy" id="3641"/>
    <lineage>
        <taxon>Eukaryota</taxon>
        <taxon>Viridiplantae</taxon>
        <taxon>Streptophyta</taxon>
        <taxon>Embryophyta</taxon>
        <taxon>Tracheophyta</taxon>
        <taxon>Spermatophyta</taxon>
        <taxon>Magnoliopsida</taxon>
        <taxon>eudicotyledons</taxon>
        <taxon>Gunneridae</taxon>
        <taxon>Pentapetalae</taxon>
        <taxon>rosids</taxon>
        <taxon>malvids</taxon>
        <taxon>Malvales</taxon>
        <taxon>Malvaceae</taxon>
        <taxon>Byttnerioideae</taxon>
        <taxon>Theobroma</taxon>
    </lineage>
</organism>
<dbReference type="EMBL" id="CM001881">
    <property type="protein sequence ID" value="EOY20799.1"/>
    <property type="molecule type" value="Genomic_DNA"/>
</dbReference>
<dbReference type="Gramene" id="EOY20799">
    <property type="protein sequence ID" value="EOY20799"/>
    <property type="gene ID" value="TCM_012147"/>
</dbReference>
<evidence type="ECO:0000313" key="2">
    <source>
        <dbReference type="Proteomes" id="UP000026915"/>
    </source>
</evidence>
<keyword evidence="1" id="KW-0808">Transferase</keyword>
<accession>A0A061G193</accession>
<dbReference type="GO" id="GO:0016779">
    <property type="term" value="F:nucleotidyltransferase activity"/>
    <property type="evidence" value="ECO:0007669"/>
    <property type="project" value="UniProtKB-KW"/>
</dbReference>
<gene>
    <name evidence="1" type="ORF">TCM_012147</name>
</gene>
<dbReference type="Proteomes" id="UP000026915">
    <property type="component" value="Chromosome 3"/>
</dbReference>
<keyword evidence="2" id="KW-1185">Reference proteome</keyword>
<evidence type="ECO:0000313" key="1">
    <source>
        <dbReference type="EMBL" id="EOY20799.1"/>
    </source>
</evidence>
<sequence length="97" mass="11070">MLASKTIGITIFNWPFTMIMTVEEKATIIDAIDMKREESPMINLLGKDLRKSCVVYRDVRMPTNINTEVVEAKREIESDIMNILKSFFVKSKGTPVS</sequence>
<dbReference type="InParanoid" id="A0A061G193"/>
<name>A0A061G193_THECC</name>